<dbReference type="InterPro" id="IPR045851">
    <property type="entry name" value="AMP-bd_C_sf"/>
</dbReference>
<dbReference type="InterPro" id="IPR006162">
    <property type="entry name" value="Ppantetheine_attach_site"/>
</dbReference>
<dbReference type="InterPro" id="IPR010071">
    <property type="entry name" value="AA_adenyl_dom"/>
</dbReference>
<dbReference type="PANTHER" id="PTHR45527:SF14">
    <property type="entry name" value="PLIPASTATIN SYNTHASE SUBUNIT B"/>
    <property type="match status" value="1"/>
</dbReference>
<dbReference type="Gene3D" id="2.30.38.10">
    <property type="entry name" value="Luciferase, Domain 3"/>
    <property type="match status" value="1"/>
</dbReference>
<dbReference type="InterPro" id="IPR009081">
    <property type="entry name" value="PP-bd_ACP"/>
</dbReference>
<dbReference type="InterPro" id="IPR010060">
    <property type="entry name" value="NRPS_synth"/>
</dbReference>
<dbReference type="SUPFAM" id="SSF52777">
    <property type="entry name" value="CoA-dependent acyltransferases"/>
    <property type="match status" value="6"/>
</dbReference>
<keyword evidence="3" id="KW-0597">Phosphoprotein</keyword>
<feature type="region of interest" description="Disordered" evidence="6">
    <location>
        <begin position="2560"/>
        <end position="2595"/>
    </location>
</feature>
<proteinExistence type="predicted"/>
<dbReference type="InterPro" id="IPR036736">
    <property type="entry name" value="ACP-like_sf"/>
</dbReference>
<dbReference type="CDD" id="cd19543">
    <property type="entry name" value="DCL_NRPS"/>
    <property type="match status" value="2"/>
</dbReference>
<dbReference type="Gene3D" id="3.40.50.980">
    <property type="match status" value="2"/>
</dbReference>
<dbReference type="NCBIfam" id="TIGR01720">
    <property type="entry name" value="NRPS-para261"/>
    <property type="match status" value="1"/>
</dbReference>
<dbReference type="Pfam" id="PF00550">
    <property type="entry name" value="PP-binding"/>
    <property type="match status" value="2"/>
</dbReference>
<dbReference type="SUPFAM" id="SSF56801">
    <property type="entry name" value="Acetyl-CoA synthetase-like"/>
    <property type="match status" value="2"/>
</dbReference>
<gene>
    <name evidence="8" type="primary">lgrB_3</name>
    <name evidence="8" type="ORF">Hgul01_04531</name>
</gene>
<evidence type="ECO:0000259" key="7">
    <source>
        <dbReference type="PROSITE" id="PS50075"/>
    </source>
</evidence>
<dbReference type="InterPro" id="IPR001242">
    <property type="entry name" value="Condensation_dom"/>
</dbReference>
<dbReference type="PROSITE" id="PS00455">
    <property type="entry name" value="AMP_BINDING"/>
    <property type="match status" value="2"/>
</dbReference>
<evidence type="ECO:0000256" key="6">
    <source>
        <dbReference type="SAM" id="MobiDB-lite"/>
    </source>
</evidence>
<evidence type="ECO:0000256" key="3">
    <source>
        <dbReference type="ARBA" id="ARBA00022553"/>
    </source>
</evidence>
<evidence type="ECO:0000256" key="4">
    <source>
        <dbReference type="ARBA" id="ARBA00022737"/>
    </source>
</evidence>
<dbReference type="Gene3D" id="3.40.50.12780">
    <property type="entry name" value="N-terminal domain of ligase-like"/>
    <property type="match status" value="1"/>
</dbReference>
<dbReference type="InterPro" id="IPR000873">
    <property type="entry name" value="AMP-dep_synth/lig_dom"/>
</dbReference>
<accession>A0ABP9X814</accession>
<keyword evidence="4" id="KW-0677">Repeat</keyword>
<comment type="cofactor">
    <cofactor evidence="1">
        <name>pantetheine 4'-phosphate</name>
        <dbReference type="ChEBI" id="CHEBI:47942"/>
    </cofactor>
</comment>
<dbReference type="Pfam" id="PF00501">
    <property type="entry name" value="AMP-binding"/>
    <property type="match status" value="2"/>
</dbReference>
<feature type="compositionally biased region" description="Low complexity" evidence="6">
    <location>
        <begin position="2567"/>
        <end position="2580"/>
    </location>
</feature>
<dbReference type="RefSeq" id="WP_345724307.1">
    <property type="nucleotide sequence ID" value="NZ_BAABRU010000022.1"/>
</dbReference>
<comment type="caution">
    <text evidence="8">The sequence shown here is derived from an EMBL/GenBank/DDBJ whole genome shotgun (WGS) entry which is preliminary data.</text>
</comment>
<feature type="domain" description="Carrier" evidence="7">
    <location>
        <begin position="980"/>
        <end position="1054"/>
    </location>
</feature>
<keyword evidence="9" id="KW-1185">Reference proteome</keyword>
<reference evidence="8 9" key="1">
    <citation type="submission" date="2024-02" db="EMBL/GenBank/DDBJ databases">
        <title>Herpetosiphon gulosus NBRC 112829.</title>
        <authorList>
            <person name="Ichikawa N."/>
            <person name="Katano-Makiyama Y."/>
            <person name="Hidaka K."/>
        </authorList>
    </citation>
    <scope>NUCLEOTIDE SEQUENCE [LARGE SCALE GENOMIC DNA]</scope>
    <source>
        <strain evidence="8 9">NBRC 112829</strain>
    </source>
</reference>
<dbReference type="InterPro" id="IPR023213">
    <property type="entry name" value="CAT-like_dom_sf"/>
</dbReference>
<sequence length="2595" mass="289853">MDNIQDIYELSPMQQGMLFHTIASPTAGMYLEQVQSRLRGQLDLACFGQAWQMVVARHTILRSGFFWEELEKPLQVVYETVELPFQVLDWRKLSVAQQTYELDILLENDRQQPFMLDQAPLQRWVVVQLADDQWHWVWTFHHLLLDGWSVALLFEQVLQAYAALRHGTALAQTPAPAYRAYIDWLQQHDQAQAEQFWRGYLADFHAATPLPLQRSIQLTHSQRFAEYHQQLTIAETSQLQTWARQSQVTLNNCVQAAWAYLLAQHSQTNDVAFGATFAERPAEIHQSEQLIGLCINTLPIRIKLEPSQSPQTWLQTIQTEYAELQQHSASALVDIQRWSEIGHGASLFESIVVFENYPLQATDASQADLQIEQLSLAEHTNYPITLIVVPGEQLRLSLSVDHYRYDQVNAELLLAQLQQILLSLTTASSVAELSLVTPDQRANLQAWGNWQAPDYAPPLCLHEWFAQQVQAHPNAKAVSFEDSWLSYTKLDQRSNQVAHGLIAQGVTVGSLVGLCVERSLELVVGILAILKAGAAYVPLDPTYPSERLGFVQADANIRHIVTQRKLQNLVQAEQCYLLDQPTSDYPTTPPSVVCSTENPAYVIYTSGSTGNPKGVVVSHANVARLMLATNAWYQFNQHDVWTLFHSYAFDFSVWELWGALLYGGHLVVVPYWVSRNPEVFHQLLYQQQVTVLNQTPSAFYQLIQADSLADQRLALRTVIFGGEALDLAQLGPWFARYGDQPQLINMYGITETTVHVTYRPIRLADLHMGLGSVIGCPIPDLALAVLDSQGRQVGVGVAGELYVGGAGVAQGYLERPELNAQRFIQADLSTPDLPSNSRWYRSGDLVRYWPNGELEYLGRIDLQVKIRGFRIELGEIEAALSQHAAVQSAAVIVREDRPGHKRLVGYLIAKTQMRSVGAQADSALDLAAINQQLHERLPDYMWPSALIELASFPLTSNGKLDRQALPAPELEQAERSSSTPLQSPLEQQLADLWSVALGQTIISREANFFSLGGDSIIAMQMVSRARAEGLNLSPRQLFQHQTIAELAVIIEQQVNSLVLEQPSYQLEGEIAWTPIGHWLRQLRPTNPQHFNQILMLVVAPDLEPAAIQTALDRLVSLHPILRVRWQFEPQQRQWYGDSRSINLVVQHCADDSNNWPTMLGHICQRMQQSLQLEHGPSFAASLVRTPTQARLILVAHHLVIDGVSWRIVLEDLAMALNGATAIPSTTPWSVWANRLQGQADNPQYLADLGFWQQQLANISPVPLDHVPTSGQNLTRDAVFVHTTLDQATTQALLHDCQQAVRVNINDLLLTALTQTLAGWAEQRHWVIDLESHGRFSPEPTDDLSRSVGWFTSLYPVALDLPADPAPLAALKAIKEQLRAVPEGGQSFGILRYLNSATVSQLQPDQAIPLVFNYLGQLDQSVSMPPLLGIAPEATGADVAASTPRGHLLNIASYIRDGQLHFDWEYNQAWHQQSTIERLASACVAALKALIGACRQQLRLSLTPSDVALAKLDQPTLDQLLARYHAQNLTPIDVYPLAPLQVGMLYHSLLNPQSSVYLEQVEWTVNGPLDLVSLQIAWQQVQQRHAVLRTAFCTESLPQPMQIVLEHVDTPWRVLDWQAIAADEQAELLAALRQADRTQPFALNQAPLLRWTWIKLAEQRYHCLWTHHHLLLDGWSIANLLAELFGVYGHVDQAQPLQLVPAVAYRDYIAWATSYDQQQAQQFWRDYLAGLAEPTPLPAPHIVPQATSSYHEYSLQLEPNQTQVLQQWARQQHVTLNTLVQGAWAVLLGRYNALDDVLFGATVAGRPTDIVGMEQLVGLCINSLPVRVKLDSQQPIAEWLQALQAQQSRCNDFAATPLTAIQQASNIPASQHLFESLLVFENYPIAASVEQAVSDLAIVDAKTTEQTNLPLTLLVLPDAALTLKLSYDQAVYSATRITQLARHLAHLLQQLPLTATVGELSLLATAEQDQLLNGWNNTAQIWDSSELLVDLLAQQVQRTPNAPALSDEHHHYSYAELDQRVTQLAATLQVQGVQVDDRVGVLMERSAQMVIALLAIVKAGAAYVPFDLAYPAERVLAMLADAAPRVLITDTPNLDQTSIPVLVFDQTWQPDFSLSFNPPTLHPLNAAYMIYTSGSTGKPKGVINSHQAIVNRLLWMQQRYQLTAADVVLQKTPYSFDVSVWEFFWPLITGAKLVVARPAGHLDRRYLAELIQAQQVTTMHFVPSMLSLFLEEPQAANCSSLRQVFCSGEALSAETSAHFCQTLNADLHNLYGPTEAAVDVSAWHYQPSAEPSVPIGRPIANTQLYILDSQMRPVPVGVAGELLIGGVNLARGYAERPDLTAERFIPHPFASQAGARLYRTGDLARWRDDGAIEYLGRNDFQIKVRGIRVELGEIEHQLSQHPAITQVVVHHHAGQLVAYWIARPDQVVPAEATLRSWLRSRLPEAMIPAHWLQLTELPLSSNGKLNRKALPAPLPGAVTPQRQPQNALEQTIAAIWSAVLERPINEVERPFFDLGGHSLALIQVHSRLETALNRSIELMLLFEHPTIAALAVALSEQPSELPLADQHQAQQRSQRQQSQAQRRQRRQQVQLSLDEE</sequence>
<dbReference type="NCBIfam" id="NF003417">
    <property type="entry name" value="PRK04813.1"/>
    <property type="match status" value="2"/>
</dbReference>
<evidence type="ECO:0000313" key="9">
    <source>
        <dbReference type="Proteomes" id="UP001428290"/>
    </source>
</evidence>
<evidence type="ECO:0000256" key="5">
    <source>
        <dbReference type="ARBA" id="ARBA00023194"/>
    </source>
</evidence>
<dbReference type="PANTHER" id="PTHR45527">
    <property type="entry name" value="NONRIBOSOMAL PEPTIDE SYNTHETASE"/>
    <property type="match status" value="1"/>
</dbReference>
<dbReference type="SUPFAM" id="SSF47336">
    <property type="entry name" value="ACP-like"/>
    <property type="match status" value="2"/>
</dbReference>
<dbReference type="PROSITE" id="PS00012">
    <property type="entry name" value="PHOSPHOPANTETHEINE"/>
    <property type="match status" value="1"/>
</dbReference>
<dbReference type="InterPro" id="IPR020806">
    <property type="entry name" value="PKS_PP-bd"/>
</dbReference>
<protein>
    <submittedName>
        <fullName evidence="8">Linear gramicidin synthase subunit B</fullName>
    </submittedName>
</protein>
<evidence type="ECO:0000256" key="2">
    <source>
        <dbReference type="ARBA" id="ARBA00022450"/>
    </source>
</evidence>
<dbReference type="Proteomes" id="UP001428290">
    <property type="component" value="Unassembled WGS sequence"/>
</dbReference>
<dbReference type="InterPro" id="IPR020845">
    <property type="entry name" value="AMP-binding_CS"/>
</dbReference>
<keyword evidence="2" id="KW-0596">Phosphopantetheine</keyword>
<dbReference type="Gene3D" id="3.30.559.30">
    <property type="entry name" value="Nonribosomal peptide synthetase, condensation domain"/>
    <property type="match status" value="3"/>
</dbReference>
<dbReference type="PROSITE" id="PS50075">
    <property type="entry name" value="CARRIER"/>
    <property type="match status" value="2"/>
</dbReference>
<organism evidence="8 9">
    <name type="scientific">Herpetosiphon gulosus</name>
    <dbReference type="NCBI Taxonomy" id="1973496"/>
    <lineage>
        <taxon>Bacteria</taxon>
        <taxon>Bacillati</taxon>
        <taxon>Chloroflexota</taxon>
        <taxon>Chloroflexia</taxon>
        <taxon>Herpetosiphonales</taxon>
        <taxon>Herpetosiphonaceae</taxon>
        <taxon>Herpetosiphon</taxon>
    </lineage>
</organism>
<dbReference type="EMBL" id="BAABRU010000022">
    <property type="protein sequence ID" value="GAA5530708.1"/>
    <property type="molecule type" value="Genomic_DNA"/>
</dbReference>
<evidence type="ECO:0000256" key="1">
    <source>
        <dbReference type="ARBA" id="ARBA00001957"/>
    </source>
</evidence>
<feature type="domain" description="Carrier" evidence="7">
    <location>
        <begin position="2482"/>
        <end position="2557"/>
    </location>
</feature>
<dbReference type="Pfam" id="PF00668">
    <property type="entry name" value="Condensation"/>
    <property type="match status" value="3"/>
</dbReference>
<dbReference type="NCBIfam" id="TIGR01733">
    <property type="entry name" value="AA-adenyl-dom"/>
    <property type="match status" value="2"/>
</dbReference>
<dbReference type="Pfam" id="PF13193">
    <property type="entry name" value="AMP-binding_C"/>
    <property type="match status" value="2"/>
</dbReference>
<dbReference type="SMART" id="SM00823">
    <property type="entry name" value="PKS_PP"/>
    <property type="match status" value="2"/>
</dbReference>
<evidence type="ECO:0000313" key="8">
    <source>
        <dbReference type="EMBL" id="GAA5530708.1"/>
    </source>
</evidence>
<dbReference type="Gene3D" id="3.30.300.30">
    <property type="match status" value="2"/>
</dbReference>
<keyword evidence="5" id="KW-0045">Antibiotic biosynthesis</keyword>
<name>A0ABP9X814_9CHLR</name>
<dbReference type="InterPro" id="IPR025110">
    <property type="entry name" value="AMP-bd_C"/>
</dbReference>
<dbReference type="InterPro" id="IPR042099">
    <property type="entry name" value="ANL_N_sf"/>
</dbReference>
<dbReference type="Gene3D" id="1.10.1200.10">
    <property type="entry name" value="ACP-like"/>
    <property type="match status" value="2"/>
</dbReference>
<dbReference type="CDD" id="cd17643">
    <property type="entry name" value="A_NRPS_Cytc1-like"/>
    <property type="match status" value="1"/>
</dbReference>
<dbReference type="Gene3D" id="3.30.559.10">
    <property type="entry name" value="Chloramphenicol acetyltransferase-like domain"/>
    <property type="match status" value="3"/>
</dbReference>
<dbReference type="CDD" id="cd17646">
    <property type="entry name" value="A_NRPS_AB3403-like"/>
    <property type="match status" value="1"/>
</dbReference>